<dbReference type="PANTHER" id="PTHR10404">
    <property type="entry name" value="N-ACETYLATED-ALPHA-LINKED ACIDIC DIPEPTIDASE"/>
    <property type="match status" value="1"/>
</dbReference>
<comment type="caution">
    <text evidence="7">The sequence shown here is derived from an EMBL/GenBank/DDBJ whole genome shotgun (WGS) entry which is preliminary data.</text>
</comment>
<dbReference type="Pfam" id="PF02225">
    <property type="entry name" value="PA"/>
    <property type="match status" value="1"/>
</dbReference>
<feature type="transmembrane region" description="Helical" evidence="3">
    <location>
        <begin position="176"/>
        <end position="195"/>
    </location>
</feature>
<dbReference type="SUPFAM" id="SSF53187">
    <property type="entry name" value="Zn-dependent exopeptidases"/>
    <property type="match status" value="1"/>
</dbReference>
<comment type="similarity">
    <text evidence="1">Belongs to the peptidase M28 family. M28B subfamily.</text>
</comment>
<evidence type="ECO:0000256" key="3">
    <source>
        <dbReference type="SAM" id="Phobius"/>
    </source>
</evidence>
<gene>
    <name evidence="7" type="ORF">LTR97_007076</name>
</gene>
<evidence type="ECO:0000256" key="2">
    <source>
        <dbReference type="SAM" id="MobiDB-lite"/>
    </source>
</evidence>
<feature type="region of interest" description="Disordered" evidence="2">
    <location>
        <begin position="1"/>
        <end position="85"/>
    </location>
</feature>
<keyword evidence="3" id="KW-0812">Transmembrane</keyword>
<dbReference type="Gene3D" id="3.40.630.10">
    <property type="entry name" value="Zn peptidases"/>
    <property type="match status" value="1"/>
</dbReference>
<dbReference type="InterPro" id="IPR007484">
    <property type="entry name" value="Peptidase_M28"/>
</dbReference>
<dbReference type="Proteomes" id="UP001310594">
    <property type="component" value="Unassembled WGS sequence"/>
</dbReference>
<evidence type="ECO:0000259" key="4">
    <source>
        <dbReference type="Pfam" id="PF02225"/>
    </source>
</evidence>
<protein>
    <submittedName>
        <fullName evidence="7">Uncharacterized protein</fullName>
    </submittedName>
</protein>
<dbReference type="SUPFAM" id="SSF52025">
    <property type="entry name" value="PA domain"/>
    <property type="match status" value="1"/>
</dbReference>
<evidence type="ECO:0000256" key="1">
    <source>
        <dbReference type="ARBA" id="ARBA00005634"/>
    </source>
</evidence>
<dbReference type="Gene3D" id="3.50.30.30">
    <property type="match status" value="1"/>
</dbReference>
<dbReference type="InterPro" id="IPR036757">
    <property type="entry name" value="TFR-like_dimer_dom_sf"/>
</dbReference>
<dbReference type="FunFam" id="3.40.630.10:FF:000101">
    <property type="entry name" value="N-acetylated alpha-linked acidic dipeptidase like 1"/>
    <property type="match status" value="1"/>
</dbReference>
<dbReference type="PANTHER" id="PTHR10404:SF71">
    <property type="entry name" value="CARBOXYPEPTIDASE TRE2, PUTATIVE (AFU_ORTHOLOGUE AFUA_3G10650)-RELATED"/>
    <property type="match status" value="1"/>
</dbReference>
<sequence length="925" mass="103405">MAGEDDDKYVRYANIPIPSYDEATSSRPTSSQDLRGTQEINSEAERQGLLYQQPTVESARNSLDSDDEDDLHLPEVNGEDGDRRQVEELDYLDPSIPDTSRRSPRLYHRARLRGKWSQHLSSIGATLSSIRLPSFRSLYQPVGTDTTTQPDTRTWLSRTAQRVRVPERYRMSAPTAARLCGLFTLVVFIYFLFAMDLFPGGRRHRPFDPEAIRAFIQEKISGDNIRESLAHITSFDHVAGTEGDLYLAKWMQEKWSEEGGFDQLELLPYYVYLDYPGERRVSIVQPEAKRWTAALEEDQVYAERQQTKAWHGYSKSGEVEGHLVYANSGSREDFEWLQEHNVTTKGAVVLMKHGGDQPNAAFKIRAAEDAGCVGVLLYSDPSDVTKESQWQQPDDMVQRGSVGMSSNIMGDPLTPGYASTIDAPRASMDDNTAFVSVPSLPLSWRDAKILVSSLDKHGQKVPGTWVHGKQPDSPKDWYTGAIATSDAEAPIVHLKNLNDANPLQQIWNLHGMIEGLETPGKKIIVGNHRDAWCFGAVDPGSGSAVMMEVVRIFGELAKLGWRPLRTVEFVSWDASAYNFVGSTEYVEDHADYIRENGVAYVNVDSGVSGPLFQAAGSPVWQRALLHVLSWVEDPASNGTASLKQTWDEHSTQFDGLGADGDYVPFQHMAGTSSIDISFTKGLGQSEEYYPYHSCHETLEWMTEHGDPDFAYHTTLAQIWALLILELADRPMLPFDVKLYAEKLNTYIGQLERDVAGTYARLNSLAHASAGDVLRATNFTLQPLRDAVISLSSDAEAFYRFEDIWIANVLGSNLQETPQFALKRMEYNDRLALFETNLLDLEPNDGCPAGGLPGRCQYKHVVYGPQRESGYDVGYFPFIRDAVDAGDWKAAQAWVEKAGRKVREAGNKLLGTKNALLRSEAQLWPS</sequence>
<evidence type="ECO:0000313" key="7">
    <source>
        <dbReference type="EMBL" id="KAK5698116.1"/>
    </source>
</evidence>
<name>A0AAN7WFJ7_9PEZI</name>
<dbReference type="Pfam" id="PF04253">
    <property type="entry name" value="TFR_dimer"/>
    <property type="match status" value="1"/>
</dbReference>
<dbReference type="CDD" id="cd02121">
    <property type="entry name" value="PA_GCPII_like"/>
    <property type="match status" value="1"/>
</dbReference>
<dbReference type="InterPro" id="IPR039373">
    <property type="entry name" value="Peptidase_M28B"/>
</dbReference>
<feature type="domain" description="Transferrin receptor-like dimerisation" evidence="5">
    <location>
        <begin position="779"/>
        <end position="908"/>
    </location>
</feature>
<dbReference type="SUPFAM" id="SSF47672">
    <property type="entry name" value="Transferrin receptor-like dimerisation domain"/>
    <property type="match status" value="1"/>
</dbReference>
<feature type="compositionally biased region" description="Polar residues" evidence="2">
    <location>
        <begin position="50"/>
        <end position="61"/>
    </location>
</feature>
<accession>A0AAN7WFJ7</accession>
<feature type="domain" description="Peptidase M28" evidence="6">
    <location>
        <begin position="508"/>
        <end position="697"/>
    </location>
</feature>
<dbReference type="AlphaFoldDB" id="A0AAN7WFJ7"/>
<keyword evidence="3" id="KW-1133">Transmembrane helix</keyword>
<dbReference type="Pfam" id="PF04389">
    <property type="entry name" value="Peptidase_M28"/>
    <property type="match status" value="1"/>
</dbReference>
<dbReference type="InterPro" id="IPR007365">
    <property type="entry name" value="TFR-like_dimer_dom"/>
</dbReference>
<evidence type="ECO:0000259" key="5">
    <source>
        <dbReference type="Pfam" id="PF04253"/>
    </source>
</evidence>
<dbReference type="InterPro" id="IPR046450">
    <property type="entry name" value="PA_dom_sf"/>
</dbReference>
<feature type="compositionally biased region" description="Polar residues" evidence="2">
    <location>
        <begin position="22"/>
        <end position="41"/>
    </location>
</feature>
<feature type="domain" description="PA" evidence="4">
    <location>
        <begin position="319"/>
        <end position="388"/>
    </location>
</feature>
<reference evidence="7" key="1">
    <citation type="submission" date="2023-08" db="EMBL/GenBank/DDBJ databases">
        <title>Black Yeasts Isolated from many extreme environments.</title>
        <authorList>
            <person name="Coleine C."/>
            <person name="Stajich J.E."/>
            <person name="Selbmann L."/>
        </authorList>
    </citation>
    <scope>NUCLEOTIDE SEQUENCE</scope>
    <source>
        <strain evidence="7">CCFEE 5810</strain>
    </source>
</reference>
<dbReference type="CDD" id="cd08022">
    <property type="entry name" value="M28_PSMA_like"/>
    <property type="match status" value="1"/>
</dbReference>
<organism evidence="7 8">
    <name type="scientific">Elasticomyces elasticus</name>
    <dbReference type="NCBI Taxonomy" id="574655"/>
    <lineage>
        <taxon>Eukaryota</taxon>
        <taxon>Fungi</taxon>
        <taxon>Dikarya</taxon>
        <taxon>Ascomycota</taxon>
        <taxon>Pezizomycotina</taxon>
        <taxon>Dothideomycetes</taxon>
        <taxon>Dothideomycetidae</taxon>
        <taxon>Mycosphaerellales</taxon>
        <taxon>Teratosphaeriaceae</taxon>
        <taxon>Elasticomyces</taxon>
    </lineage>
</organism>
<dbReference type="EMBL" id="JAVRQU010000010">
    <property type="protein sequence ID" value="KAK5698116.1"/>
    <property type="molecule type" value="Genomic_DNA"/>
</dbReference>
<evidence type="ECO:0000313" key="8">
    <source>
        <dbReference type="Proteomes" id="UP001310594"/>
    </source>
</evidence>
<dbReference type="InterPro" id="IPR003137">
    <property type="entry name" value="PA_domain"/>
</dbReference>
<dbReference type="Gene3D" id="1.20.930.40">
    <property type="entry name" value="Transferrin receptor-like, dimerisation domain"/>
    <property type="match status" value="1"/>
</dbReference>
<proteinExistence type="inferred from homology"/>
<keyword evidence="3" id="KW-0472">Membrane</keyword>
<evidence type="ECO:0000259" key="6">
    <source>
        <dbReference type="Pfam" id="PF04389"/>
    </source>
</evidence>
<dbReference type="GO" id="GO:0004180">
    <property type="term" value="F:carboxypeptidase activity"/>
    <property type="evidence" value="ECO:0007669"/>
    <property type="project" value="TreeGrafter"/>
</dbReference>